<dbReference type="InterPro" id="IPR029033">
    <property type="entry name" value="His_PPase_superfam"/>
</dbReference>
<proteinExistence type="predicted"/>
<dbReference type="InterPro" id="IPR050275">
    <property type="entry name" value="PGM_Phosphatase"/>
</dbReference>
<sequence length="209" mass="21679">MELLLVRHALPIRVEGGPGPADPALAPAGLDQARALAAHWAPRVDALWTSPMRRARETARPLEEALGVAATVDDDLAEMDRDADAYIPLEELRSDPAAWAEAVEAWTGPEGEAMRAAFRVRVGAAIDRVVAAHPGARVAVVCHGGVINAAAADAIGLGSALFFEPGYVSVSRVAAHRTGARTLLSLNETWHVDGSVAPTGPGPGGRVGA</sequence>
<dbReference type="KEGG" id="ima:PO878_10515"/>
<gene>
    <name evidence="1" type="ORF">PO878_10515</name>
</gene>
<dbReference type="Pfam" id="PF00300">
    <property type="entry name" value="His_Phos_1"/>
    <property type="match status" value="1"/>
</dbReference>
<dbReference type="RefSeq" id="WP_272738669.1">
    <property type="nucleotide sequence ID" value="NZ_CP116942.1"/>
</dbReference>
<accession>A0AAE9Y8R6</accession>
<dbReference type="PANTHER" id="PTHR48100:SF1">
    <property type="entry name" value="HISTIDINE PHOSPHATASE FAMILY PROTEIN-RELATED"/>
    <property type="match status" value="1"/>
</dbReference>
<dbReference type="PANTHER" id="PTHR48100">
    <property type="entry name" value="BROAD-SPECIFICITY PHOSPHATASE YOR283W-RELATED"/>
    <property type="match status" value="1"/>
</dbReference>
<dbReference type="EMBL" id="CP116942">
    <property type="protein sequence ID" value="WCO69155.1"/>
    <property type="molecule type" value="Genomic_DNA"/>
</dbReference>
<dbReference type="GO" id="GO:0016791">
    <property type="term" value="F:phosphatase activity"/>
    <property type="evidence" value="ECO:0007669"/>
    <property type="project" value="TreeGrafter"/>
</dbReference>
<dbReference type="SUPFAM" id="SSF53254">
    <property type="entry name" value="Phosphoglycerate mutase-like"/>
    <property type="match status" value="1"/>
</dbReference>
<dbReference type="Gene3D" id="3.40.50.1240">
    <property type="entry name" value="Phosphoglycerate mutase-like"/>
    <property type="match status" value="1"/>
</dbReference>
<name>A0AAE9Y8R6_9ACTN</name>
<keyword evidence="2" id="KW-1185">Reference proteome</keyword>
<reference evidence="1" key="1">
    <citation type="submission" date="2023-01" db="EMBL/GenBank/DDBJ databases">
        <title>The diversity of Class Acidimicrobiia in South China Sea sediment environments and the proposal of Iamia marina sp. nov., a novel species of the genus Iamia.</title>
        <authorList>
            <person name="He Y."/>
            <person name="Tian X."/>
        </authorList>
    </citation>
    <scope>NUCLEOTIDE SEQUENCE</scope>
    <source>
        <strain evidence="1">DSM 19957</strain>
    </source>
</reference>
<evidence type="ECO:0000313" key="2">
    <source>
        <dbReference type="Proteomes" id="UP001216390"/>
    </source>
</evidence>
<dbReference type="GO" id="GO:0005737">
    <property type="term" value="C:cytoplasm"/>
    <property type="evidence" value="ECO:0007669"/>
    <property type="project" value="TreeGrafter"/>
</dbReference>
<dbReference type="AlphaFoldDB" id="A0AAE9Y8R6"/>
<dbReference type="SMART" id="SM00855">
    <property type="entry name" value="PGAM"/>
    <property type="match status" value="1"/>
</dbReference>
<dbReference type="InterPro" id="IPR013078">
    <property type="entry name" value="His_Pase_superF_clade-1"/>
</dbReference>
<organism evidence="1 2">
    <name type="scientific">Iamia majanohamensis</name>
    <dbReference type="NCBI Taxonomy" id="467976"/>
    <lineage>
        <taxon>Bacteria</taxon>
        <taxon>Bacillati</taxon>
        <taxon>Actinomycetota</taxon>
        <taxon>Acidimicrobiia</taxon>
        <taxon>Acidimicrobiales</taxon>
        <taxon>Iamiaceae</taxon>
        <taxon>Iamia</taxon>
    </lineage>
</organism>
<dbReference type="CDD" id="cd07067">
    <property type="entry name" value="HP_PGM_like"/>
    <property type="match status" value="1"/>
</dbReference>
<dbReference type="Proteomes" id="UP001216390">
    <property type="component" value="Chromosome"/>
</dbReference>
<protein>
    <submittedName>
        <fullName evidence="1">Histidine phosphatase family protein</fullName>
    </submittedName>
</protein>
<evidence type="ECO:0000313" key="1">
    <source>
        <dbReference type="EMBL" id="WCO69155.1"/>
    </source>
</evidence>